<feature type="domain" description="Reticulon" evidence="7">
    <location>
        <begin position="1"/>
        <end position="192"/>
    </location>
</feature>
<dbReference type="InterPro" id="IPR003388">
    <property type="entry name" value="Reticulon"/>
</dbReference>
<dbReference type="Gene3D" id="1.20.5.2480">
    <property type="match status" value="1"/>
</dbReference>
<dbReference type="GO" id="GO:0005789">
    <property type="term" value="C:endoplasmic reticulum membrane"/>
    <property type="evidence" value="ECO:0007669"/>
    <property type="project" value="UniProtKB-SubCell"/>
</dbReference>
<proteinExistence type="predicted"/>
<comment type="subcellular location">
    <subcellularLocation>
        <location evidence="1 6">Endoplasmic reticulum membrane</location>
        <topology evidence="1 6">Multi-pass membrane protein</topology>
    </subcellularLocation>
</comment>
<dbReference type="EMBL" id="GIIL01005881">
    <property type="protein sequence ID" value="NOV49607.1"/>
    <property type="molecule type" value="Transcribed_RNA"/>
</dbReference>
<feature type="transmembrane region" description="Helical" evidence="6">
    <location>
        <begin position="117"/>
        <end position="147"/>
    </location>
</feature>
<dbReference type="InterPro" id="IPR046964">
    <property type="entry name" value="RTN1-4"/>
</dbReference>
<evidence type="ECO:0000259" key="7">
    <source>
        <dbReference type="PROSITE" id="PS50845"/>
    </source>
</evidence>
<accession>A0A6M2DYG6</accession>
<keyword evidence="3 6" id="KW-0256">Endoplasmic reticulum</keyword>
<dbReference type="PANTHER" id="PTHR45799">
    <property type="entry name" value="RETICULON-LIKE PROTEIN"/>
    <property type="match status" value="1"/>
</dbReference>
<keyword evidence="4 6" id="KW-1133">Transmembrane helix</keyword>
<evidence type="ECO:0000313" key="8">
    <source>
        <dbReference type="EMBL" id="NOV49607.1"/>
    </source>
</evidence>
<evidence type="ECO:0000256" key="6">
    <source>
        <dbReference type="RuleBase" id="RU363132"/>
    </source>
</evidence>
<dbReference type="PROSITE" id="PS50845">
    <property type="entry name" value="RETICULON"/>
    <property type="match status" value="1"/>
</dbReference>
<evidence type="ECO:0000256" key="3">
    <source>
        <dbReference type="ARBA" id="ARBA00022824"/>
    </source>
</evidence>
<evidence type="ECO:0000256" key="5">
    <source>
        <dbReference type="ARBA" id="ARBA00023136"/>
    </source>
</evidence>
<dbReference type="Pfam" id="PF02453">
    <property type="entry name" value="Reticulon"/>
    <property type="match status" value="1"/>
</dbReference>
<evidence type="ECO:0000256" key="4">
    <source>
        <dbReference type="ARBA" id="ARBA00022989"/>
    </source>
</evidence>
<keyword evidence="2 6" id="KW-0812">Transmembrane</keyword>
<feature type="transmembrane region" description="Helical" evidence="6">
    <location>
        <begin position="21"/>
        <end position="53"/>
    </location>
</feature>
<evidence type="ECO:0000256" key="2">
    <source>
        <dbReference type="ARBA" id="ARBA00022692"/>
    </source>
</evidence>
<name>A0A6M2DYG6_XENCH</name>
<evidence type="ECO:0000256" key="1">
    <source>
        <dbReference type="ARBA" id="ARBA00004477"/>
    </source>
</evidence>
<dbReference type="PANTHER" id="PTHR45799:SF2">
    <property type="entry name" value="RETICULON-LIKE PROTEIN"/>
    <property type="match status" value="1"/>
</dbReference>
<organism evidence="8">
    <name type="scientific">Xenopsylla cheopis</name>
    <name type="common">Oriental rat flea</name>
    <name type="synonym">Pulex cheopis</name>
    <dbReference type="NCBI Taxonomy" id="163159"/>
    <lineage>
        <taxon>Eukaryota</taxon>
        <taxon>Metazoa</taxon>
        <taxon>Ecdysozoa</taxon>
        <taxon>Arthropoda</taxon>
        <taxon>Hexapoda</taxon>
        <taxon>Insecta</taxon>
        <taxon>Pterygota</taxon>
        <taxon>Neoptera</taxon>
        <taxon>Endopterygota</taxon>
        <taxon>Siphonaptera</taxon>
        <taxon>Pulicidae</taxon>
        <taxon>Xenopsyllinae</taxon>
        <taxon>Xenopsylla</taxon>
    </lineage>
</organism>
<dbReference type="GO" id="GO:0030424">
    <property type="term" value="C:axon"/>
    <property type="evidence" value="ECO:0007669"/>
    <property type="project" value="TreeGrafter"/>
</dbReference>
<sequence>MESLIYWRCPRKSGIVFGVSLALLLALSCFSLISVLAYASLTAVCGCMAFRIYRNVLQAVQKTSDGHPFKELLETDVSVSQEKAQQVATVAVTHLNAAVSELRRLFLVEDLVDSTKFIVLLWCLTYLGAWFNGMTLIIIAFVALFTLPKVYETNKTQIDANLDVVRSKLQEITSKVKAAVPIGKKAESDKDK</sequence>
<keyword evidence="5 6" id="KW-0472">Membrane</keyword>
<protein>
    <recommendedName>
        <fullName evidence="6">Reticulon-like protein</fullName>
    </recommendedName>
</protein>
<dbReference type="AlphaFoldDB" id="A0A6M2DYG6"/>
<reference evidence="8" key="1">
    <citation type="submission" date="2020-03" db="EMBL/GenBank/DDBJ databases">
        <title>Transcriptomic Profiling of the Digestive Tract of the Rat Flea, Xenopsylla cheopis, Following Blood Feeding and Infection with Yersinia pestis.</title>
        <authorList>
            <person name="Bland D.M."/>
            <person name="Martens C.A."/>
            <person name="Virtaneva K."/>
            <person name="Kanakabandi K."/>
            <person name="Long D."/>
            <person name="Rosenke R."/>
            <person name="Saturday G.A."/>
            <person name="Hoyt F.H."/>
            <person name="Bruno D.P."/>
            <person name="Ribeiro J.M.C."/>
            <person name="Hinnebusch J."/>
        </authorList>
    </citation>
    <scope>NUCLEOTIDE SEQUENCE</scope>
</reference>